<evidence type="ECO:0000256" key="1">
    <source>
        <dbReference type="ARBA" id="ARBA00004162"/>
    </source>
</evidence>
<dbReference type="GO" id="GO:0005886">
    <property type="term" value="C:plasma membrane"/>
    <property type="evidence" value="ECO:0007669"/>
    <property type="project" value="UniProtKB-SubCell"/>
</dbReference>
<keyword evidence="10" id="KW-1185">Reference proteome</keyword>
<evidence type="ECO:0000256" key="6">
    <source>
        <dbReference type="ARBA" id="ARBA00023136"/>
    </source>
</evidence>
<sequence length="374" mass="43631">MEVVEDSLEVIPLMNGSHGTEVECICLDENATEKTKQEVGVDEPVNFSSILLNESIDQVLVEIQQNSQALLQITKAINTKKAGQSQLMLLLDLLSDREKVLREMEHEKRWVDHLDQTMSKLHAKIYERPEKGSGQCSSEEELNNLIRSLHYRMQHGKRTLVEVKQLHKEIKQLEETREKYIGLDLDTIRKKRHLLSRRIEYAKKLERSILDEASPLYAQQTSIEQRNIVAHERFHMLRRLRDKGNVNCYEINTLLNNARALATTNSVADLEKLSSSQVEKFMSLWNSSEDCRDDCVQRILPSHDWPLDRDAPMTILEGKNQESETDWGKFMEVIRREDEVFQAKLDLQMKKQVLDKSARKKFSWHQNVAEEKLR</sequence>
<keyword evidence="2" id="KW-1003">Cell membrane</keyword>
<evidence type="ECO:0000256" key="4">
    <source>
        <dbReference type="ARBA" id="ARBA00022989"/>
    </source>
</evidence>
<name>A0AA41SCM5_PAPNU</name>
<dbReference type="PANTHER" id="PTHR32219:SF2">
    <property type="entry name" value="PROTON PUMP-INTERACTOR 1"/>
    <property type="match status" value="1"/>
</dbReference>
<organism evidence="9 10">
    <name type="scientific">Papaver nudicaule</name>
    <name type="common">Iceland poppy</name>
    <dbReference type="NCBI Taxonomy" id="74823"/>
    <lineage>
        <taxon>Eukaryota</taxon>
        <taxon>Viridiplantae</taxon>
        <taxon>Streptophyta</taxon>
        <taxon>Embryophyta</taxon>
        <taxon>Tracheophyta</taxon>
        <taxon>Spermatophyta</taxon>
        <taxon>Magnoliopsida</taxon>
        <taxon>Ranunculales</taxon>
        <taxon>Papaveraceae</taxon>
        <taxon>Papaveroideae</taxon>
        <taxon>Papaver</taxon>
    </lineage>
</organism>
<evidence type="ECO:0000256" key="2">
    <source>
        <dbReference type="ARBA" id="ARBA00022475"/>
    </source>
</evidence>
<evidence type="ECO:0000313" key="9">
    <source>
        <dbReference type="EMBL" id="MCL7036969.1"/>
    </source>
</evidence>
<dbReference type="Proteomes" id="UP001177140">
    <property type="component" value="Unassembled WGS sequence"/>
</dbReference>
<comment type="caution">
    <text evidence="9">The sequence shown here is derived from an EMBL/GenBank/DDBJ whole genome shotgun (WGS) entry which is preliminary data.</text>
</comment>
<comment type="subcellular location">
    <subcellularLocation>
        <location evidence="1">Cell membrane</location>
        <topology evidence="1">Single-pass membrane protein</topology>
    </subcellularLocation>
</comment>
<evidence type="ECO:0000256" key="8">
    <source>
        <dbReference type="SAM" id="Coils"/>
    </source>
</evidence>
<feature type="coiled-coil region" evidence="8">
    <location>
        <begin position="156"/>
        <end position="183"/>
    </location>
</feature>
<feature type="non-terminal residue" evidence="9">
    <location>
        <position position="374"/>
    </location>
</feature>
<comment type="similarity">
    <text evidence="7">Belongs to the plant Proton pump-interactor protein family.</text>
</comment>
<evidence type="ECO:0000256" key="3">
    <source>
        <dbReference type="ARBA" id="ARBA00022692"/>
    </source>
</evidence>
<dbReference type="PANTHER" id="PTHR32219">
    <property type="entry name" value="RNA-BINDING PROTEIN YLMH-RELATED"/>
    <property type="match status" value="1"/>
</dbReference>
<dbReference type="EMBL" id="JAJJMA010173959">
    <property type="protein sequence ID" value="MCL7036969.1"/>
    <property type="molecule type" value="Genomic_DNA"/>
</dbReference>
<protein>
    <submittedName>
        <fullName evidence="9">Uncharacterized protein</fullName>
    </submittedName>
</protein>
<accession>A0AA41SCM5</accession>
<proteinExistence type="inferred from homology"/>
<reference evidence="9" key="1">
    <citation type="submission" date="2022-03" db="EMBL/GenBank/DDBJ databases">
        <title>A functionally conserved STORR gene fusion in Papaver species that diverged 16.8 million years ago.</title>
        <authorList>
            <person name="Catania T."/>
        </authorList>
    </citation>
    <scope>NUCLEOTIDE SEQUENCE</scope>
    <source>
        <strain evidence="9">S-191538</strain>
    </source>
</reference>
<keyword evidence="5 8" id="KW-0175">Coiled coil</keyword>
<keyword evidence="3" id="KW-0812">Transmembrane</keyword>
<dbReference type="AlphaFoldDB" id="A0AA41SCM5"/>
<keyword evidence="6" id="KW-0472">Membrane</keyword>
<evidence type="ECO:0000313" key="10">
    <source>
        <dbReference type="Proteomes" id="UP001177140"/>
    </source>
</evidence>
<keyword evidence="4" id="KW-1133">Transmembrane helix</keyword>
<gene>
    <name evidence="9" type="ORF">MKW94_018827</name>
</gene>
<evidence type="ECO:0000256" key="7">
    <source>
        <dbReference type="ARBA" id="ARBA00038080"/>
    </source>
</evidence>
<dbReference type="InterPro" id="IPR055282">
    <property type="entry name" value="PPI1-4"/>
</dbReference>
<evidence type="ECO:0000256" key="5">
    <source>
        <dbReference type="ARBA" id="ARBA00023054"/>
    </source>
</evidence>